<keyword evidence="2" id="KW-0813">Transport</keyword>
<dbReference type="PROSITE" id="PS50893">
    <property type="entry name" value="ABC_TRANSPORTER_2"/>
    <property type="match status" value="1"/>
</dbReference>
<dbReference type="InterPro" id="IPR027417">
    <property type="entry name" value="P-loop_NTPase"/>
</dbReference>
<keyword evidence="7" id="KW-1185">Reference proteome</keyword>
<comment type="caution">
    <text evidence="6">The sequence shown here is derived from an EMBL/GenBank/DDBJ whole genome shotgun (WGS) entry which is preliminary data.</text>
</comment>
<organism evidence="6 7">
    <name type="scientific">Puniceibacterium antarcticum</name>
    <dbReference type="NCBI Taxonomy" id="1206336"/>
    <lineage>
        <taxon>Bacteria</taxon>
        <taxon>Pseudomonadati</taxon>
        <taxon>Pseudomonadota</taxon>
        <taxon>Alphaproteobacteria</taxon>
        <taxon>Rhodobacterales</taxon>
        <taxon>Paracoccaceae</taxon>
        <taxon>Puniceibacterium</taxon>
    </lineage>
</organism>
<dbReference type="PROSITE" id="PS00211">
    <property type="entry name" value="ABC_TRANSPORTER_1"/>
    <property type="match status" value="1"/>
</dbReference>
<dbReference type="Gene3D" id="3.40.50.300">
    <property type="entry name" value="P-loop containing nucleotide triphosphate hydrolases"/>
    <property type="match status" value="1"/>
</dbReference>
<dbReference type="Proteomes" id="UP000231259">
    <property type="component" value="Unassembled WGS sequence"/>
</dbReference>
<dbReference type="InterPro" id="IPR017871">
    <property type="entry name" value="ABC_transporter-like_CS"/>
</dbReference>
<gene>
    <name evidence="6" type="ORF">P775_15980</name>
</gene>
<evidence type="ECO:0000313" key="7">
    <source>
        <dbReference type="Proteomes" id="UP000231259"/>
    </source>
</evidence>
<dbReference type="OrthoDB" id="9802264at2"/>
<keyword evidence="3" id="KW-0547">Nucleotide-binding</keyword>
<dbReference type="PANTHER" id="PTHR42788">
    <property type="entry name" value="TAURINE IMPORT ATP-BINDING PROTEIN-RELATED"/>
    <property type="match status" value="1"/>
</dbReference>
<comment type="similarity">
    <text evidence="1">Belongs to the ABC transporter superfamily.</text>
</comment>
<protein>
    <recommendedName>
        <fullName evidence="5">ABC transporter domain-containing protein</fullName>
    </recommendedName>
</protein>
<evidence type="ECO:0000256" key="3">
    <source>
        <dbReference type="ARBA" id="ARBA00022741"/>
    </source>
</evidence>
<dbReference type="Pfam" id="PF00005">
    <property type="entry name" value="ABC_tran"/>
    <property type="match status" value="1"/>
</dbReference>
<accession>A0A2G8RC63</accession>
<dbReference type="GO" id="GO:0005524">
    <property type="term" value="F:ATP binding"/>
    <property type="evidence" value="ECO:0007669"/>
    <property type="project" value="UniProtKB-KW"/>
</dbReference>
<dbReference type="EMBL" id="AWWI01000109">
    <property type="protein sequence ID" value="PIL19165.1"/>
    <property type="molecule type" value="Genomic_DNA"/>
</dbReference>
<dbReference type="CDD" id="cd03293">
    <property type="entry name" value="ABC_NrtD_SsuB_transporters"/>
    <property type="match status" value="1"/>
</dbReference>
<dbReference type="AlphaFoldDB" id="A0A2G8RC63"/>
<dbReference type="GO" id="GO:0016887">
    <property type="term" value="F:ATP hydrolysis activity"/>
    <property type="evidence" value="ECO:0007669"/>
    <property type="project" value="InterPro"/>
</dbReference>
<dbReference type="SUPFAM" id="SSF52540">
    <property type="entry name" value="P-loop containing nucleoside triphosphate hydrolases"/>
    <property type="match status" value="1"/>
</dbReference>
<evidence type="ECO:0000259" key="5">
    <source>
        <dbReference type="PROSITE" id="PS50893"/>
    </source>
</evidence>
<evidence type="ECO:0000256" key="4">
    <source>
        <dbReference type="ARBA" id="ARBA00022840"/>
    </source>
</evidence>
<sequence>MSNVALSGISKWFPCKLDAPLHVLSDIGFEAQDGRILAIIGASGCGKSTLLNIIAGLTPADQGHVAIGGVPAGGDAVVPLSVMFQEDRLLPWRSAARNVGFGLEAAPITVTEKTRRIRDALDMVGLSDFAEAFPHELSGGMRSRVALARSLATRPEVLLMDEPFSKLDPGTRTQIHGEVLRIAAAHAVTVIFVTHDVEEAVVLADRIVVLQPRPGTIREVVEIDLPRPRDVLTLKVTEAVRSLRALL</sequence>
<evidence type="ECO:0000313" key="6">
    <source>
        <dbReference type="EMBL" id="PIL19165.1"/>
    </source>
</evidence>
<dbReference type="SMART" id="SM00382">
    <property type="entry name" value="AAA"/>
    <property type="match status" value="1"/>
</dbReference>
<feature type="domain" description="ABC transporter" evidence="5">
    <location>
        <begin position="4"/>
        <end position="237"/>
    </location>
</feature>
<name>A0A2G8RC63_9RHOB</name>
<dbReference type="PANTHER" id="PTHR42788:SF13">
    <property type="entry name" value="ALIPHATIC SULFONATES IMPORT ATP-BINDING PROTEIN SSUB"/>
    <property type="match status" value="1"/>
</dbReference>
<dbReference type="RefSeq" id="WP_099911772.1">
    <property type="nucleotide sequence ID" value="NZ_AWWI01000109.1"/>
</dbReference>
<keyword evidence="4" id="KW-0067">ATP-binding</keyword>
<dbReference type="InterPro" id="IPR003593">
    <property type="entry name" value="AAA+_ATPase"/>
</dbReference>
<evidence type="ECO:0000256" key="1">
    <source>
        <dbReference type="ARBA" id="ARBA00005417"/>
    </source>
</evidence>
<evidence type="ECO:0000256" key="2">
    <source>
        <dbReference type="ARBA" id="ARBA00022448"/>
    </source>
</evidence>
<dbReference type="InterPro" id="IPR003439">
    <property type="entry name" value="ABC_transporter-like_ATP-bd"/>
</dbReference>
<reference evidence="6 7" key="1">
    <citation type="submission" date="2013-09" db="EMBL/GenBank/DDBJ databases">
        <title>Genome sequencing of Phaeobacter antarcticus sp. nov. SM1211.</title>
        <authorList>
            <person name="Zhang X.-Y."/>
            <person name="Liu C."/>
            <person name="Chen X.-L."/>
            <person name="Xie B.-B."/>
            <person name="Qin Q.-L."/>
            <person name="Rong J.-C."/>
            <person name="Zhang Y.-Z."/>
        </authorList>
    </citation>
    <scope>NUCLEOTIDE SEQUENCE [LARGE SCALE GENOMIC DNA]</scope>
    <source>
        <strain evidence="6 7">SM1211</strain>
    </source>
</reference>
<proteinExistence type="inferred from homology"/>
<dbReference type="InterPro" id="IPR050166">
    <property type="entry name" value="ABC_transporter_ATP-bind"/>
</dbReference>